<protein>
    <submittedName>
        <fullName evidence="2">Uncharacterized protein</fullName>
    </submittedName>
</protein>
<reference evidence="2 3" key="1">
    <citation type="submission" date="2008-07" db="EMBL/GenBank/DDBJ databases">
        <authorList>
            <person name="El-Sayed N."/>
            <person name="Caler E."/>
            <person name="Inman J."/>
            <person name="Amedeo P."/>
            <person name="Hass B."/>
            <person name="Wortman J."/>
        </authorList>
    </citation>
    <scope>NUCLEOTIDE SEQUENCE [LARGE SCALE GENOMIC DNA]</scope>
    <source>
        <strain evidence="3">ATCC 50983 / TXsc</strain>
    </source>
</reference>
<accession>C5KKR3</accession>
<evidence type="ECO:0000256" key="1">
    <source>
        <dbReference type="SAM" id="MobiDB-lite"/>
    </source>
</evidence>
<feature type="non-terminal residue" evidence="2">
    <location>
        <position position="1"/>
    </location>
</feature>
<dbReference type="AlphaFoldDB" id="C5KKR3"/>
<gene>
    <name evidence="2" type="ORF">Pmar_PMAR012247</name>
</gene>
<dbReference type="GeneID" id="9061818"/>
<feature type="compositionally biased region" description="Polar residues" evidence="1">
    <location>
        <begin position="1"/>
        <end position="10"/>
    </location>
</feature>
<feature type="non-terminal residue" evidence="2">
    <location>
        <position position="64"/>
    </location>
</feature>
<feature type="region of interest" description="Disordered" evidence="1">
    <location>
        <begin position="1"/>
        <end position="20"/>
    </location>
</feature>
<evidence type="ECO:0000313" key="2">
    <source>
        <dbReference type="EMBL" id="EER14929.1"/>
    </source>
</evidence>
<dbReference type="InParanoid" id="C5KKR3"/>
<dbReference type="RefSeq" id="XP_002783133.1">
    <property type="nucleotide sequence ID" value="XM_002783087.1"/>
</dbReference>
<name>C5KKR3_PERM5</name>
<sequence length="64" mass="7148">IEDNLSSLSDNPVVDDKQKRQYDDDDTLALMEVDLKLLSRMDTVDAESAKVAINHDCRLVTVIG</sequence>
<evidence type="ECO:0000313" key="3">
    <source>
        <dbReference type="Proteomes" id="UP000007800"/>
    </source>
</evidence>
<organism evidence="3">
    <name type="scientific">Perkinsus marinus (strain ATCC 50983 / TXsc)</name>
    <dbReference type="NCBI Taxonomy" id="423536"/>
    <lineage>
        <taxon>Eukaryota</taxon>
        <taxon>Sar</taxon>
        <taxon>Alveolata</taxon>
        <taxon>Perkinsozoa</taxon>
        <taxon>Perkinsea</taxon>
        <taxon>Perkinsida</taxon>
        <taxon>Perkinsidae</taxon>
        <taxon>Perkinsus</taxon>
    </lineage>
</organism>
<keyword evidence="3" id="KW-1185">Reference proteome</keyword>
<dbReference type="EMBL" id="GG673707">
    <property type="protein sequence ID" value="EER14929.1"/>
    <property type="molecule type" value="Genomic_DNA"/>
</dbReference>
<dbReference type="Proteomes" id="UP000007800">
    <property type="component" value="Unassembled WGS sequence"/>
</dbReference>
<proteinExistence type="predicted"/>